<name>A0ABS5R537_9HYPH</name>
<evidence type="ECO:0000256" key="11">
    <source>
        <dbReference type="ARBA" id="ARBA00022967"/>
    </source>
</evidence>
<dbReference type="PANTHER" id="PTHR43520">
    <property type="entry name" value="ATP7, ISOFORM B"/>
    <property type="match status" value="1"/>
</dbReference>
<keyword evidence="4 15" id="KW-1003">Cell membrane</keyword>
<dbReference type="InterPro" id="IPR036163">
    <property type="entry name" value="HMA_dom_sf"/>
</dbReference>
<dbReference type="NCBIfam" id="TIGR01494">
    <property type="entry name" value="ATPase_P-type"/>
    <property type="match status" value="1"/>
</dbReference>
<dbReference type="InterPro" id="IPR036412">
    <property type="entry name" value="HAD-like_sf"/>
</dbReference>
<evidence type="ECO:0000256" key="16">
    <source>
        <dbReference type="SAM" id="MobiDB-lite"/>
    </source>
</evidence>
<feature type="transmembrane region" description="Helical" evidence="15">
    <location>
        <begin position="199"/>
        <end position="221"/>
    </location>
</feature>
<dbReference type="SUPFAM" id="SSF81665">
    <property type="entry name" value="Calcium ATPase, transmembrane domain M"/>
    <property type="match status" value="1"/>
</dbReference>
<feature type="transmembrane region" description="Helical" evidence="15">
    <location>
        <begin position="709"/>
        <end position="737"/>
    </location>
</feature>
<evidence type="ECO:0000256" key="7">
    <source>
        <dbReference type="ARBA" id="ARBA00022723"/>
    </source>
</evidence>
<dbReference type="PRINTS" id="PR00119">
    <property type="entry name" value="CATATPASE"/>
</dbReference>
<keyword evidence="14 15" id="KW-0472">Membrane</keyword>
<keyword evidence="13" id="KW-0406">Ion transport</keyword>
<feature type="region of interest" description="Disordered" evidence="16">
    <location>
        <begin position="1"/>
        <end position="26"/>
    </location>
</feature>
<keyword evidence="9 15" id="KW-0067">ATP-binding</keyword>
<dbReference type="PANTHER" id="PTHR43520:SF5">
    <property type="entry name" value="CATION-TRANSPORTING P-TYPE ATPASE-RELATED"/>
    <property type="match status" value="1"/>
</dbReference>
<dbReference type="SUPFAM" id="SSF56784">
    <property type="entry name" value="HAD-like"/>
    <property type="match status" value="1"/>
</dbReference>
<evidence type="ECO:0000256" key="12">
    <source>
        <dbReference type="ARBA" id="ARBA00022989"/>
    </source>
</evidence>
<dbReference type="Gene3D" id="3.30.70.100">
    <property type="match status" value="1"/>
</dbReference>
<sequence>MGAQVIDFSASPGPVERRTPAGTAGAEPAARDFSLFLREDASGQAEMAFAIEGIDCAACIDEIEDAAEALDGVARARLNYTAHRLTVGWTARPLARPEAVLDALARIGYRAYPFEADRLEAIEHANARHLLRCLAVAGFAAMNIMLLSVSVWSGNATDITPETRDLFHWLSALIALPAAAYAGQPFFHSALRALKARSLNMDVPITLGVILALGVSVFETLNHAEHAYFDSAVMLLFFLLTGRYLDHAMRRKTRAEAGNLAALKAVSARRFAPDGSLVTVPAAAVTAGDEVLVSAGERAPVDGIVVEGFGAVDESLVTGETLPRPVSAGASVHAGSLVQDGALRLRTTAAGEDTFLEEIERLLDKAATARGRYVRLADRAARLYAPVVHATALLSLIGWLIAGASLHQAVLIAVAVLIITCPCALALAVPAVQVVAAGTLMRHGILLNSGDAFERLAEIDTVAFDKTGTLTLPEPAVANAAAVPPDLLLAAARLALASTHPLARAIAATHPDAEPVREARETSGAGIEAMIDGRAARLGSPAFCGCADLVRHAPDASLVAVRLGETCAVLEIRQTLRPDAAQVISRLKNFGGRRGEGLRIVVLSGDRTEAVAPVAATLGVEDWWSQARPADKIAVLDSLAAEGHRVLMVGDGINDAPSLASAHVSLSPITAADVTRAQADAVFLGDRLAPVEAALAVAARARRLMRENLMIAIVYNLIAVPLAIAGLVTPLIAALAMSGSSVIVTLNALRARGGPTAAPAPAHIREAK</sequence>
<dbReference type="InterPro" id="IPR059000">
    <property type="entry name" value="ATPase_P-type_domA"/>
</dbReference>
<feature type="domain" description="HMA" evidence="17">
    <location>
        <begin position="45"/>
        <end position="112"/>
    </location>
</feature>
<dbReference type="InterPro" id="IPR006121">
    <property type="entry name" value="HMA_dom"/>
</dbReference>
<reference evidence="18" key="1">
    <citation type="submission" date="2021-05" db="EMBL/GenBank/DDBJ databases">
        <authorList>
            <person name="Sun Q."/>
            <person name="Inoue M."/>
        </authorList>
    </citation>
    <scope>NUCLEOTIDE SEQUENCE</scope>
    <source>
        <strain evidence="18">VKM B-3255</strain>
    </source>
</reference>
<dbReference type="NCBIfam" id="TIGR01511">
    <property type="entry name" value="ATPase-IB1_Cu"/>
    <property type="match status" value="1"/>
</dbReference>
<dbReference type="InterPro" id="IPR001757">
    <property type="entry name" value="P_typ_ATPase"/>
</dbReference>
<dbReference type="EMBL" id="JAHCQH010000015">
    <property type="protein sequence ID" value="MBS9476756.1"/>
    <property type="molecule type" value="Genomic_DNA"/>
</dbReference>
<dbReference type="NCBIfam" id="TIGR01525">
    <property type="entry name" value="ATPase-IB_hvy"/>
    <property type="match status" value="1"/>
</dbReference>
<gene>
    <name evidence="18" type="primary">cadA</name>
    <name evidence="18" type="ORF">KIP89_06525</name>
</gene>
<dbReference type="RefSeq" id="WP_213754611.1">
    <property type="nucleotide sequence ID" value="NZ_JAHCQH010000015.1"/>
</dbReference>
<keyword evidence="19" id="KW-1185">Reference proteome</keyword>
<feature type="transmembrane region" description="Helical" evidence="15">
    <location>
        <begin position="166"/>
        <end position="187"/>
    </location>
</feature>
<organism evidence="18 19">
    <name type="scientific">Ancylobacter radicis</name>
    <dbReference type="NCBI Taxonomy" id="2836179"/>
    <lineage>
        <taxon>Bacteria</taxon>
        <taxon>Pseudomonadati</taxon>
        <taxon>Pseudomonadota</taxon>
        <taxon>Alphaproteobacteria</taxon>
        <taxon>Hyphomicrobiales</taxon>
        <taxon>Xanthobacteraceae</taxon>
        <taxon>Ancylobacter</taxon>
    </lineage>
</organism>
<dbReference type="InterPro" id="IPR023214">
    <property type="entry name" value="HAD_sf"/>
</dbReference>
<evidence type="ECO:0000256" key="2">
    <source>
        <dbReference type="ARBA" id="ARBA00006024"/>
    </source>
</evidence>
<dbReference type="Pfam" id="PF00702">
    <property type="entry name" value="Hydrolase"/>
    <property type="match status" value="1"/>
</dbReference>
<evidence type="ECO:0000259" key="17">
    <source>
        <dbReference type="PROSITE" id="PS50846"/>
    </source>
</evidence>
<proteinExistence type="inferred from homology"/>
<dbReference type="Pfam" id="PF00403">
    <property type="entry name" value="HMA"/>
    <property type="match status" value="1"/>
</dbReference>
<keyword evidence="6 15" id="KW-0812">Transmembrane</keyword>
<comment type="similarity">
    <text evidence="2 15">Belongs to the cation transport ATPase (P-type) (TC 3.A.3) family. Type IB subfamily.</text>
</comment>
<evidence type="ECO:0000256" key="15">
    <source>
        <dbReference type="RuleBase" id="RU362081"/>
    </source>
</evidence>
<evidence type="ECO:0000313" key="18">
    <source>
        <dbReference type="EMBL" id="MBS9476756.1"/>
    </source>
</evidence>
<keyword evidence="10" id="KW-0460">Magnesium</keyword>
<dbReference type="NCBIfam" id="TIGR01512">
    <property type="entry name" value="ATPase-IB2_Cd"/>
    <property type="match status" value="1"/>
</dbReference>
<keyword evidence="5" id="KW-0597">Phosphoprotein</keyword>
<protein>
    <submittedName>
        <fullName evidence="18">Cadmium-translocating P-type ATPase</fullName>
    </submittedName>
</protein>
<keyword evidence="3" id="KW-0813">Transport</keyword>
<feature type="transmembrane region" description="Helical" evidence="15">
    <location>
        <begin position="133"/>
        <end position="154"/>
    </location>
</feature>
<dbReference type="Gene3D" id="3.40.1110.10">
    <property type="entry name" value="Calcium-transporting ATPase, cytoplasmic domain N"/>
    <property type="match status" value="1"/>
</dbReference>
<evidence type="ECO:0000256" key="4">
    <source>
        <dbReference type="ARBA" id="ARBA00022475"/>
    </source>
</evidence>
<evidence type="ECO:0000256" key="9">
    <source>
        <dbReference type="ARBA" id="ARBA00022840"/>
    </source>
</evidence>
<dbReference type="Gene3D" id="3.40.50.1000">
    <property type="entry name" value="HAD superfamily/HAD-like"/>
    <property type="match status" value="1"/>
</dbReference>
<evidence type="ECO:0000256" key="1">
    <source>
        <dbReference type="ARBA" id="ARBA00004651"/>
    </source>
</evidence>
<evidence type="ECO:0000256" key="10">
    <source>
        <dbReference type="ARBA" id="ARBA00022842"/>
    </source>
</evidence>
<dbReference type="InterPro" id="IPR027256">
    <property type="entry name" value="P-typ_ATPase_IB"/>
</dbReference>
<dbReference type="PROSITE" id="PS00154">
    <property type="entry name" value="ATPASE_E1_E2"/>
    <property type="match status" value="1"/>
</dbReference>
<evidence type="ECO:0000256" key="13">
    <source>
        <dbReference type="ARBA" id="ARBA00023065"/>
    </source>
</evidence>
<feature type="transmembrane region" description="Helical" evidence="15">
    <location>
        <begin position="408"/>
        <end position="432"/>
    </location>
</feature>
<dbReference type="InterPro" id="IPR008250">
    <property type="entry name" value="ATPase_P-typ_transduc_dom_A_sf"/>
</dbReference>
<keyword evidence="12 15" id="KW-1133">Transmembrane helix</keyword>
<dbReference type="Proteomes" id="UP001166585">
    <property type="component" value="Unassembled WGS sequence"/>
</dbReference>
<dbReference type="InterPro" id="IPR023299">
    <property type="entry name" value="ATPase_P-typ_cyto_dom_N"/>
</dbReference>
<evidence type="ECO:0000256" key="5">
    <source>
        <dbReference type="ARBA" id="ARBA00022553"/>
    </source>
</evidence>
<evidence type="ECO:0000256" key="14">
    <source>
        <dbReference type="ARBA" id="ARBA00023136"/>
    </source>
</evidence>
<dbReference type="SUPFAM" id="SSF55008">
    <property type="entry name" value="HMA, heavy metal-associated domain"/>
    <property type="match status" value="1"/>
</dbReference>
<keyword evidence="8 15" id="KW-0547">Nucleotide-binding</keyword>
<dbReference type="CDD" id="cd00371">
    <property type="entry name" value="HMA"/>
    <property type="match status" value="1"/>
</dbReference>
<dbReference type="InterPro" id="IPR023298">
    <property type="entry name" value="ATPase_P-typ_TM_dom_sf"/>
</dbReference>
<evidence type="ECO:0000256" key="3">
    <source>
        <dbReference type="ARBA" id="ARBA00022448"/>
    </source>
</evidence>
<dbReference type="PROSITE" id="PS50846">
    <property type="entry name" value="HMA_2"/>
    <property type="match status" value="1"/>
</dbReference>
<evidence type="ECO:0000256" key="8">
    <source>
        <dbReference type="ARBA" id="ARBA00022741"/>
    </source>
</evidence>
<dbReference type="InterPro" id="IPR018303">
    <property type="entry name" value="ATPase_P-typ_P_site"/>
</dbReference>
<keyword evidence="7 15" id="KW-0479">Metal-binding</keyword>
<evidence type="ECO:0000256" key="6">
    <source>
        <dbReference type="ARBA" id="ARBA00022692"/>
    </source>
</evidence>
<dbReference type="Pfam" id="PF00122">
    <property type="entry name" value="E1-E2_ATPase"/>
    <property type="match status" value="1"/>
</dbReference>
<feature type="transmembrane region" description="Helical" evidence="15">
    <location>
        <begin position="383"/>
        <end position="402"/>
    </location>
</feature>
<dbReference type="Gene3D" id="2.70.150.10">
    <property type="entry name" value="Calcium-transporting ATPase, cytoplasmic transduction domain A"/>
    <property type="match status" value="1"/>
</dbReference>
<dbReference type="SUPFAM" id="SSF81653">
    <property type="entry name" value="Calcium ATPase, transduction domain A"/>
    <property type="match status" value="1"/>
</dbReference>
<evidence type="ECO:0000313" key="19">
    <source>
        <dbReference type="Proteomes" id="UP001166585"/>
    </source>
</evidence>
<keyword evidence="11" id="KW-1278">Translocase</keyword>
<accession>A0ABS5R537</accession>
<feature type="transmembrane region" description="Helical" evidence="15">
    <location>
        <begin position="227"/>
        <end position="245"/>
    </location>
</feature>
<comment type="subcellular location">
    <subcellularLocation>
        <location evidence="1">Cell membrane</location>
        <topology evidence="1">Multi-pass membrane protein</topology>
    </subcellularLocation>
</comment>
<comment type="caution">
    <text evidence="18">The sequence shown here is derived from an EMBL/GenBank/DDBJ whole genome shotgun (WGS) entry which is preliminary data.</text>
</comment>